<dbReference type="SUPFAM" id="SSF47819">
    <property type="entry name" value="HRDC-like"/>
    <property type="match status" value="2"/>
</dbReference>
<keyword evidence="5 6" id="KW-0269">Exonuclease</keyword>
<feature type="domain" description="HRDC" evidence="7">
    <location>
        <begin position="208"/>
        <end position="288"/>
    </location>
</feature>
<sequence length="386" mass="43970">MYITTTDQLKTFCENIQSADVLVVDTEFVRERTYFHRTGLIQVGGGEHFAAIDPIALPDMTPLLELLKDPTKVKVFHAARQDLEILVRFCGQVIPPIFDTQIAAALVGWGTQISFAKIVYKALGKKIHKSETYTDWCRRPLSDSQIEYAIDDVRYLMPVYNKLIERLKKMGRLDWVQGEVNAWEDPKTFALPDPYQRFMKIKNLRSLRPRNLAVLQEIAAWREGEAVKRDCLAKAIIRDETLLEIARKAPRDAKTLSGIRGFYQKELNKGGGSILSAIERAMELPESDLVELPESNGHATTRGVEELLSAYVQIRSEELKIEPSVLADRKQIHSFVAHFEKKEEMEEHFLFQGWRKELIGSPMFSLLSGKVGLKIDPSGQVRLIES</sequence>
<dbReference type="CDD" id="cd06142">
    <property type="entry name" value="RNaseD_exo"/>
    <property type="match status" value="1"/>
</dbReference>
<dbReference type="GO" id="GO:0008408">
    <property type="term" value="F:3'-5' exonuclease activity"/>
    <property type="evidence" value="ECO:0007669"/>
    <property type="project" value="InterPro"/>
</dbReference>
<dbReference type="InterPro" id="IPR006292">
    <property type="entry name" value="RNase_D"/>
</dbReference>
<evidence type="ECO:0000313" key="8">
    <source>
        <dbReference type="EMBL" id="ABK80573.1"/>
    </source>
</evidence>
<dbReference type="NCBIfam" id="TIGR01388">
    <property type="entry name" value="rnd"/>
    <property type="match status" value="1"/>
</dbReference>
<dbReference type="Gene3D" id="1.10.150.80">
    <property type="entry name" value="HRDC domain"/>
    <property type="match status" value="2"/>
</dbReference>
<dbReference type="PROSITE" id="PS50967">
    <property type="entry name" value="HRDC"/>
    <property type="match status" value="1"/>
</dbReference>
<evidence type="ECO:0000256" key="1">
    <source>
        <dbReference type="ARBA" id="ARBA00022490"/>
    </source>
</evidence>
<dbReference type="GO" id="GO:0003676">
    <property type="term" value="F:nucleic acid binding"/>
    <property type="evidence" value="ECO:0007669"/>
    <property type="project" value="InterPro"/>
</dbReference>
<dbReference type="InterPro" id="IPR051086">
    <property type="entry name" value="RNase_D-like"/>
</dbReference>
<dbReference type="Pfam" id="PF21293">
    <property type="entry name" value="RNAseD_HRDC_C"/>
    <property type="match status" value="1"/>
</dbReference>
<comment type="catalytic activity">
    <reaction evidence="6">
        <text>Exonucleolytic cleavage that removes extra residues from the 3'-terminus of tRNA to produce 5'-mononucleotides.</text>
        <dbReference type="EC" id="3.1.13.5"/>
    </reaction>
</comment>
<dbReference type="InterPro" id="IPR002121">
    <property type="entry name" value="HRDC_dom"/>
</dbReference>
<comment type="similarity">
    <text evidence="6">Belongs to the RNase D family.</text>
</comment>
<dbReference type="InterPro" id="IPR012337">
    <property type="entry name" value="RNaseH-like_sf"/>
</dbReference>
<dbReference type="EC" id="3.1.13.5" evidence="6"/>
<dbReference type="GO" id="GO:0000166">
    <property type="term" value="F:nucleotide binding"/>
    <property type="evidence" value="ECO:0007669"/>
    <property type="project" value="InterPro"/>
</dbReference>
<keyword evidence="3 6" id="KW-0540">Nuclease</keyword>
<evidence type="ECO:0000259" key="7">
    <source>
        <dbReference type="PROSITE" id="PS50967"/>
    </source>
</evidence>
<organism evidence="8">
    <name type="scientific">uncultured marine Nitrospinaceae bacterium</name>
    <dbReference type="NCBI Taxonomy" id="482920"/>
    <lineage>
        <taxon>Bacteria</taxon>
        <taxon>Pseudomonadati</taxon>
        <taxon>Nitrospinota/Tectimicrobiota group</taxon>
        <taxon>Nitrospinota</taxon>
        <taxon>Nitrospinia</taxon>
        <taxon>Nitrospinales</taxon>
        <taxon>Nitrospinaceae</taxon>
        <taxon>environmental samples</taxon>
    </lineage>
</organism>
<keyword evidence="1 6" id="KW-0963">Cytoplasm</keyword>
<dbReference type="GO" id="GO:0042780">
    <property type="term" value="P:tRNA 3'-end processing"/>
    <property type="evidence" value="ECO:0007669"/>
    <property type="project" value="UniProtKB-UniRule"/>
</dbReference>
<gene>
    <name evidence="6" type="primary">rnd</name>
</gene>
<dbReference type="Pfam" id="PF01612">
    <property type="entry name" value="DNA_pol_A_exo1"/>
    <property type="match status" value="1"/>
</dbReference>
<dbReference type="SMART" id="SM00341">
    <property type="entry name" value="HRDC"/>
    <property type="match status" value="1"/>
</dbReference>
<dbReference type="PANTHER" id="PTHR47649">
    <property type="entry name" value="RIBONUCLEASE D"/>
    <property type="match status" value="1"/>
</dbReference>
<dbReference type="InterPro" id="IPR002562">
    <property type="entry name" value="3'-5'_exonuclease_dom"/>
</dbReference>
<dbReference type="InterPro" id="IPR036397">
    <property type="entry name" value="RNaseH_sf"/>
</dbReference>
<evidence type="ECO:0000256" key="6">
    <source>
        <dbReference type="HAMAP-Rule" id="MF_01899"/>
    </source>
</evidence>
<dbReference type="SMART" id="SM00474">
    <property type="entry name" value="35EXOc"/>
    <property type="match status" value="1"/>
</dbReference>
<reference evidence="8" key="1">
    <citation type="journal article" date="2007" name="Environ. Microbiol.">
        <title>Quantitative distribution of presumptive archaeal and bacterial nitrifiers in Monterey Bay and the North Pacific Subtropical Gyre.</title>
        <authorList>
            <person name="Mincer T.J."/>
            <person name="Church M.J."/>
            <person name="Taylor L.T."/>
            <person name="Preston C."/>
            <person name="Karl D.M."/>
            <person name="Delong E.F."/>
        </authorList>
    </citation>
    <scope>NUCLEOTIDE SEQUENCE</scope>
</reference>
<comment type="function">
    <text evidence="6">Exonuclease involved in the 3' processing of various precursor tRNAs. Initiates hydrolysis at the 3'-terminus of an RNA molecule and releases 5'-mononucleotides.</text>
</comment>
<proteinExistence type="inferred from homology"/>
<evidence type="ECO:0000256" key="4">
    <source>
        <dbReference type="ARBA" id="ARBA00022801"/>
    </source>
</evidence>
<dbReference type="Pfam" id="PF00570">
    <property type="entry name" value="HRDC"/>
    <property type="match status" value="1"/>
</dbReference>
<dbReference type="InterPro" id="IPR010997">
    <property type="entry name" value="HRDC-like_sf"/>
</dbReference>
<dbReference type="AlphaFoldDB" id="A4GIY0"/>
<dbReference type="EMBL" id="EF106972">
    <property type="protein sequence ID" value="ABK80573.1"/>
    <property type="molecule type" value="Genomic_DNA"/>
</dbReference>
<keyword evidence="2 6" id="KW-0819">tRNA processing</keyword>
<evidence type="ECO:0000256" key="2">
    <source>
        <dbReference type="ARBA" id="ARBA00022694"/>
    </source>
</evidence>
<accession>A4GIY0</accession>
<dbReference type="Gene3D" id="3.30.420.10">
    <property type="entry name" value="Ribonuclease H-like superfamily/Ribonuclease H"/>
    <property type="match status" value="1"/>
</dbReference>
<evidence type="ECO:0000256" key="5">
    <source>
        <dbReference type="ARBA" id="ARBA00022839"/>
    </source>
</evidence>
<dbReference type="PANTHER" id="PTHR47649:SF1">
    <property type="entry name" value="RIBONUCLEASE D"/>
    <property type="match status" value="1"/>
</dbReference>
<comment type="cofactor">
    <cofactor evidence="6">
        <name>a divalent metal cation</name>
        <dbReference type="ChEBI" id="CHEBI:60240"/>
    </cofactor>
</comment>
<evidence type="ECO:0000256" key="3">
    <source>
        <dbReference type="ARBA" id="ARBA00022722"/>
    </source>
</evidence>
<dbReference type="GO" id="GO:0005737">
    <property type="term" value="C:cytoplasm"/>
    <property type="evidence" value="ECO:0007669"/>
    <property type="project" value="UniProtKB-SubCell"/>
</dbReference>
<dbReference type="SUPFAM" id="SSF53098">
    <property type="entry name" value="Ribonuclease H-like"/>
    <property type="match status" value="1"/>
</dbReference>
<name>A4GIY0_9BACT</name>
<keyword evidence="4 6" id="KW-0378">Hydrolase</keyword>
<dbReference type="InterPro" id="IPR048579">
    <property type="entry name" value="RNAseD_HRDC_C"/>
</dbReference>
<dbReference type="InterPro" id="IPR044876">
    <property type="entry name" value="HRDC_dom_sf"/>
</dbReference>
<protein>
    <recommendedName>
        <fullName evidence="6">Ribonuclease D</fullName>
        <shortName evidence="6">RNase D</shortName>
        <ecNumber evidence="6">3.1.13.5</ecNumber>
    </recommendedName>
</protein>
<dbReference type="HAMAP" id="MF_01899">
    <property type="entry name" value="RNase_D"/>
    <property type="match status" value="1"/>
</dbReference>
<dbReference type="GO" id="GO:0033890">
    <property type="term" value="F:ribonuclease D activity"/>
    <property type="evidence" value="ECO:0007669"/>
    <property type="project" value="UniProtKB-UniRule"/>
</dbReference>
<comment type="subcellular location">
    <subcellularLocation>
        <location evidence="6">Cytoplasm</location>
    </subcellularLocation>
</comment>